<gene>
    <name evidence="2" type="ORF">AW08_00231</name>
</gene>
<sequence length="317" mass="33697">MNFLSTRVARLTVLAALLAAAAPVQAGSYVDPVADAPTPGQGSAGWQPFVSLTPLYQGSADLDRGGDFKVGGAVVRGGAAYDFGGGTRAGVTLNYDYLDYSFSSPNSLAGRSPWGVVQRYGLSLPMSFALGDGWRLGVAPSVDWFRENGANTADSLVWGALFSATRRFADGNLIGLGVGAYDGIEKTSVFPFLLVDWRLGERWRLINPLASGPTGPAGLELDYQFDGGWTAGVGASYRVMRFRLDNDGPTPNGVGEERGVPVFLRVTRQFSDQMALHLYGGVVAAGQLRVENSSGNLLRKDDFDAAPFFGATFIGRF</sequence>
<evidence type="ECO:0000256" key="1">
    <source>
        <dbReference type="SAM" id="SignalP"/>
    </source>
</evidence>
<dbReference type="Proteomes" id="UP000020218">
    <property type="component" value="Unassembled WGS sequence"/>
</dbReference>
<accession>A0A011MIH5</accession>
<evidence type="ECO:0000313" key="3">
    <source>
        <dbReference type="Proteomes" id="UP000020218"/>
    </source>
</evidence>
<protein>
    <recommendedName>
        <fullName evidence="4">Transporter</fullName>
    </recommendedName>
</protein>
<feature type="chain" id="PRO_5001460591" description="Transporter" evidence="1">
    <location>
        <begin position="27"/>
        <end position="317"/>
    </location>
</feature>
<organism evidence="2 3">
    <name type="scientific">Candidatus Accumulibacter adjunctus</name>
    <dbReference type="NCBI Taxonomy" id="1454001"/>
    <lineage>
        <taxon>Bacteria</taxon>
        <taxon>Pseudomonadati</taxon>
        <taxon>Pseudomonadota</taxon>
        <taxon>Betaproteobacteria</taxon>
        <taxon>Candidatus Accumulibacter</taxon>
    </lineage>
</organism>
<keyword evidence="1" id="KW-0732">Signal</keyword>
<keyword evidence="3" id="KW-1185">Reference proteome</keyword>
<dbReference type="SUPFAM" id="SSF56935">
    <property type="entry name" value="Porins"/>
    <property type="match status" value="1"/>
</dbReference>
<dbReference type="AlphaFoldDB" id="A0A011MIH5"/>
<dbReference type="PATRIC" id="fig|1454001.3.peg.67"/>
<dbReference type="STRING" id="1454001.AW08_00231"/>
<reference evidence="2" key="1">
    <citation type="submission" date="2014-02" db="EMBL/GenBank/DDBJ databases">
        <title>Expanding our view of genomic diversity in Candidatus Accumulibacter clades.</title>
        <authorList>
            <person name="Skennerton C.T."/>
            <person name="Barr J.J."/>
            <person name="Slater F.R."/>
            <person name="Bond P.L."/>
            <person name="Tyson G.W."/>
        </authorList>
    </citation>
    <scope>NUCLEOTIDE SEQUENCE [LARGE SCALE GENOMIC DNA]</scope>
</reference>
<feature type="signal peptide" evidence="1">
    <location>
        <begin position="1"/>
        <end position="26"/>
    </location>
</feature>
<evidence type="ECO:0008006" key="4">
    <source>
        <dbReference type="Google" id="ProtNLM"/>
    </source>
</evidence>
<comment type="caution">
    <text evidence="2">The sequence shown here is derived from an EMBL/GenBank/DDBJ whole genome shotgun (WGS) entry which is preliminary data.</text>
</comment>
<proteinExistence type="predicted"/>
<dbReference type="EMBL" id="JFAX01000001">
    <property type="protein sequence ID" value="EXI69738.1"/>
    <property type="molecule type" value="Genomic_DNA"/>
</dbReference>
<evidence type="ECO:0000313" key="2">
    <source>
        <dbReference type="EMBL" id="EXI69738.1"/>
    </source>
</evidence>
<name>A0A011MIH5_9PROT</name>